<comment type="caution">
    <text evidence="1">The sequence shown here is derived from an EMBL/GenBank/DDBJ whole genome shotgun (WGS) entry which is preliminary data.</text>
</comment>
<gene>
    <name evidence="1" type="ORF">F4820DRAFT_471560</name>
</gene>
<sequence>MHFARFASLLAIGANIVLTNADATNPSVSLARADKPVAPQLRSGFSERRAAKTDLQLRAGPQDQCNAAAGIFSTARCVLRRGKVKAGPAVVYATSTLNEVVTDIWRKISTTTTTTGMLMSDDYANGKLYIYATTGFPGGPDTCNWPALKQGITSSDLYATLMQAVLDAQSQGGVIRYYLTAATGEMYATLTVKAAQ</sequence>
<keyword evidence="2" id="KW-1185">Reference proteome</keyword>
<evidence type="ECO:0000313" key="1">
    <source>
        <dbReference type="EMBL" id="KAI4863373.1"/>
    </source>
</evidence>
<evidence type="ECO:0000313" key="2">
    <source>
        <dbReference type="Proteomes" id="UP001497700"/>
    </source>
</evidence>
<protein>
    <submittedName>
        <fullName evidence="1">Uncharacterized protein</fullName>
    </submittedName>
</protein>
<organism evidence="1 2">
    <name type="scientific">Hypoxylon rubiginosum</name>
    <dbReference type="NCBI Taxonomy" id="110542"/>
    <lineage>
        <taxon>Eukaryota</taxon>
        <taxon>Fungi</taxon>
        <taxon>Dikarya</taxon>
        <taxon>Ascomycota</taxon>
        <taxon>Pezizomycotina</taxon>
        <taxon>Sordariomycetes</taxon>
        <taxon>Xylariomycetidae</taxon>
        <taxon>Xylariales</taxon>
        <taxon>Hypoxylaceae</taxon>
        <taxon>Hypoxylon</taxon>
    </lineage>
</organism>
<name>A0ACB9YVZ3_9PEZI</name>
<reference evidence="1 2" key="1">
    <citation type="journal article" date="2022" name="New Phytol.">
        <title>Ecological generalism drives hyperdiversity of secondary metabolite gene clusters in xylarialean endophytes.</title>
        <authorList>
            <person name="Franco M.E.E."/>
            <person name="Wisecaver J.H."/>
            <person name="Arnold A.E."/>
            <person name="Ju Y.M."/>
            <person name="Slot J.C."/>
            <person name="Ahrendt S."/>
            <person name="Moore L.P."/>
            <person name="Eastman K.E."/>
            <person name="Scott K."/>
            <person name="Konkel Z."/>
            <person name="Mondo S.J."/>
            <person name="Kuo A."/>
            <person name="Hayes R.D."/>
            <person name="Haridas S."/>
            <person name="Andreopoulos B."/>
            <person name="Riley R."/>
            <person name="LaButti K."/>
            <person name="Pangilinan J."/>
            <person name="Lipzen A."/>
            <person name="Amirebrahimi M."/>
            <person name="Yan J."/>
            <person name="Adam C."/>
            <person name="Keymanesh K."/>
            <person name="Ng V."/>
            <person name="Louie K."/>
            <person name="Northen T."/>
            <person name="Drula E."/>
            <person name="Henrissat B."/>
            <person name="Hsieh H.M."/>
            <person name="Youens-Clark K."/>
            <person name="Lutzoni F."/>
            <person name="Miadlikowska J."/>
            <person name="Eastwood D.C."/>
            <person name="Hamelin R.C."/>
            <person name="Grigoriev I.V."/>
            <person name="U'Ren J.M."/>
        </authorList>
    </citation>
    <scope>NUCLEOTIDE SEQUENCE [LARGE SCALE GENOMIC DNA]</scope>
    <source>
        <strain evidence="1 2">CBS 119005</strain>
    </source>
</reference>
<proteinExistence type="predicted"/>
<accession>A0ACB9YVZ3</accession>
<dbReference type="Proteomes" id="UP001497700">
    <property type="component" value="Unassembled WGS sequence"/>
</dbReference>
<dbReference type="EMBL" id="MU393505">
    <property type="protein sequence ID" value="KAI4863373.1"/>
    <property type="molecule type" value="Genomic_DNA"/>
</dbReference>